<dbReference type="PROSITE" id="PS51318">
    <property type="entry name" value="TAT"/>
    <property type="match status" value="1"/>
</dbReference>
<dbReference type="InterPro" id="IPR006311">
    <property type="entry name" value="TAT_signal"/>
</dbReference>
<name>A0ABD5PEP9_9EURY</name>
<feature type="region of interest" description="Disordered" evidence="1">
    <location>
        <begin position="20"/>
        <end position="70"/>
    </location>
</feature>
<keyword evidence="3" id="KW-1185">Reference proteome</keyword>
<reference evidence="2 3" key="1">
    <citation type="journal article" date="2019" name="Int. J. Syst. Evol. Microbiol.">
        <title>The Global Catalogue of Microorganisms (GCM) 10K type strain sequencing project: providing services to taxonomists for standard genome sequencing and annotation.</title>
        <authorList>
            <consortium name="The Broad Institute Genomics Platform"/>
            <consortium name="The Broad Institute Genome Sequencing Center for Infectious Disease"/>
            <person name="Wu L."/>
            <person name="Ma J."/>
        </authorList>
    </citation>
    <scope>NUCLEOTIDE SEQUENCE [LARGE SCALE GENOMIC DNA]</scope>
    <source>
        <strain evidence="2 3">CGMCC 1.12553</strain>
    </source>
</reference>
<feature type="compositionally biased region" description="Low complexity" evidence="1">
    <location>
        <begin position="47"/>
        <end position="61"/>
    </location>
</feature>
<evidence type="ECO:0000313" key="2">
    <source>
        <dbReference type="EMBL" id="MFC4359243.1"/>
    </source>
</evidence>
<dbReference type="InterPro" id="IPR019546">
    <property type="entry name" value="TAT_signal_bac_arc"/>
</dbReference>
<organism evidence="2 3">
    <name type="scientific">Halobium salinum</name>
    <dbReference type="NCBI Taxonomy" id="1364940"/>
    <lineage>
        <taxon>Archaea</taxon>
        <taxon>Methanobacteriati</taxon>
        <taxon>Methanobacteriota</taxon>
        <taxon>Stenosarchaea group</taxon>
        <taxon>Halobacteria</taxon>
        <taxon>Halobacteriales</taxon>
        <taxon>Haloferacaceae</taxon>
        <taxon>Halobium</taxon>
    </lineage>
</organism>
<dbReference type="RefSeq" id="WP_267622877.1">
    <property type="nucleotide sequence ID" value="NZ_JAODIW010000006.1"/>
</dbReference>
<accession>A0ABD5PEP9</accession>
<dbReference type="NCBIfam" id="TIGR01409">
    <property type="entry name" value="TAT_signal_seq"/>
    <property type="match status" value="1"/>
</dbReference>
<protein>
    <submittedName>
        <fullName evidence="2">Twin-arginine translocation signal domain-containing protein</fullName>
    </submittedName>
</protein>
<gene>
    <name evidence="2" type="ORF">ACFO0N_14955</name>
</gene>
<dbReference type="PROSITE" id="PS51257">
    <property type="entry name" value="PROKAR_LIPOPROTEIN"/>
    <property type="match status" value="1"/>
</dbReference>
<feature type="compositionally biased region" description="Low complexity" evidence="1">
    <location>
        <begin position="20"/>
        <end position="40"/>
    </location>
</feature>
<evidence type="ECO:0000313" key="3">
    <source>
        <dbReference type="Proteomes" id="UP001595921"/>
    </source>
</evidence>
<proteinExistence type="predicted"/>
<comment type="caution">
    <text evidence="2">The sequence shown here is derived from an EMBL/GenBank/DDBJ whole genome shotgun (WGS) entry which is preliminary data.</text>
</comment>
<evidence type="ECO:0000256" key="1">
    <source>
        <dbReference type="SAM" id="MobiDB-lite"/>
    </source>
</evidence>
<sequence length="347" mass="38071">MNKTPNRRQFLKATAATGITGIAGCTDGSGQTDDNTTTPPNDDDSTPTDTPTETSTSTSEPGYESQIKKGEEFDWFIDPRVLTQENAIREQAYGGDEAYEEVLASVPWQIYRNNDIVDAIDEDTRKYLDENAPRVTGRGFVDADWSETGTKVVVGLGELGALDLKKSPDEITGLLEENFESAGIGNRTTYRGSFQDEGREQEYEVIIGQNGSNLIWAADRPDESVSPPFLGDLETGYEVLENTAAGDRESIIDANGYGPKIVKTLQAHFPNEKDDLGFVIRAQESEGDIQAPYGMGDWSEESYLSTTGAIIEKDGEYEFFVEDGSPSQTPVDELAKDYDCGFDNSYT</sequence>
<dbReference type="EMBL" id="JBHSDS010000008">
    <property type="protein sequence ID" value="MFC4359243.1"/>
    <property type="molecule type" value="Genomic_DNA"/>
</dbReference>
<dbReference type="AlphaFoldDB" id="A0ABD5PEP9"/>
<dbReference type="Proteomes" id="UP001595921">
    <property type="component" value="Unassembled WGS sequence"/>
</dbReference>